<proteinExistence type="predicted"/>
<organism evidence="1 2">
    <name type="scientific">Phytophthora nicotianae</name>
    <name type="common">Potato buckeye rot agent</name>
    <name type="synonym">Phytophthora parasitica</name>
    <dbReference type="NCBI Taxonomy" id="4792"/>
    <lineage>
        <taxon>Eukaryota</taxon>
        <taxon>Sar</taxon>
        <taxon>Stramenopiles</taxon>
        <taxon>Oomycota</taxon>
        <taxon>Peronosporomycetes</taxon>
        <taxon>Peronosporales</taxon>
        <taxon>Peronosporaceae</taxon>
        <taxon>Phytophthora</taxon>
    </lineage>
</organism>
<reference evidence="1 2" key="1">
    <citation type="submission" date="2015-11" db="EMBL/GenBank/DDBJ databases">
        <title>Genomes and virulence difference between two physiological races of Phytophthora nicotianae.</title>
        <authorList>
            <person name="Liu H."/>
            <person name="Ma X."/>
            <person name="Yu H."/>
            <person name="Fang D."/>
            <person name="Li Y."/>
            <person name="Wang X."/>
            <person name="Wang W."/>
            <person name="Dong Y."/>
            <person name="Xiao B."/>
        </authorList>
    </citation>
    <scope>NUCLEOTIDE SEQUENCE [LARGE SCALE GENOMIC DNA]</scope>
    <source>
        <strain evidence="2">race 0</strain>
    </source>
</reference>
<evidence type="ECO:0000313" key="1">
    <source>
        <dbReference type="EMBL" id="KUF78270.1"/>
    </source>
</evidence>
<evidence type="ECO:0008006" key="3">
    <source>
        <dbReference type="Google" id="ProtNLM"/>
    </source>
</evidence>
<dbReference type="AlphaFoldDB" id="A0A0W8C2H6"/>
<name>A0A0W8C2H6_PHYNI</name>
<dbReference type="Proteomes" id="UP000052943">
    <property type="component" value="Unassembled WGS sequence"/>
</dbReference>
<sequence>MATAQFLEVYSTDNVEESDIQEIPELRGAASPVNARGGGISGEAAINALKIYREKEKLRRRKQRQRIKDEIESLRRMSDILSLQLKNLQLSKEVKHSASSHQFSIWKEIALVQREERQRSEAEQRRLTMMANTQAAYIDNLRGLLHLRQKPARLHINMKDSKASDTMEPPLEMSDLPLFTSLLQKIDACYARFDDVMNRTGLSTMPLGEVNTTHWCNESGELEYHQKLHKFAHPLSVDKALAAIWKAFEFELHQRDRQIYDGLGHPNTTFAMRHRLVRTLASGTPVSVIQRRVIRRFCEEDRVVCIWKVYTEGEGIFRGMHSTLTGWGSVRALPDEPGTQAEVCIRQFPVLMNAAPSVTSEFHKFLRMTLDEDKNSVMTTIQHRPRIEHPDISKC</sequence>
<comment type="caution">
    <text evidence="1">The sequence shown here is derived from an EMBL/GenBank/DDBJ whole genome shotgun (WGS) entry which is preliminary data.</text>
</comment>
<evidence type="ECO:0000313" key="2">
    <source>
        <dbReference type="Proteomes" id="UP000052943"/>
    </source>
</evidence>
<dbReference type="OrthoDB" id="10442874at2759"/>
<accession>A0A0W8C2H6</accession>
<protein>
    <recommendedName>
        <fullName evidence="3">M96 mating-specific protein family</fullName>
    </recommendedName>
</protein>
<gene>
    <name evidence="1" type="ORF">AM587_10002728</name>
</gene>
<dbReference type="EMBL" id="LNFO01005370">
    <property type="protein sequence ID" value="KUF78270.1"/>
    <property type="molecule type" value="Genomic_DNA"/>
</dbReference>